<gene>
    <name evidence="2" type="ORF">SAMN04487948_11558</name>
</gene>
<organism evidence="2 3">
    <name type="scientific">Halogranum amylolyticum</name>
    <dbReference type="NCBI Taxonomy" id="660520"/>
    <lineage>
        <taxon>Archaea</taxon>
        <taxon>Methanobacteriati</taxon>
        <taxon>Methanobacteriota</taxon>
        <taxon>Stenosarchaea group</taxon>
        <taxon>Halobacteria</taxon>
        <taxon>Halobacteriales</taxon>
        <taxon>Haloferacaceae</taxon>
    </lineage>
</organism>
<keyword evidence="3" id="KW-1185">Reference proteome</keyword>
<proteinExistence type="predicted"/>
<protein>
    <submittedName>
        <fullName evidence="2">Uncharacterized protein</fullName>
    </submittedName>
</protein>
<evidence type="ECO:0000256" key="1">
    <source>
        <dbReference type="SAM" id="Phobius"/>
    </source>
</evidence>
<dbReference type="Proteomes" id="UP000199126">
    <property type="component" value="Unassembled WGS sequence"/>
</dbReference>
<evidence type="ECO:0000313" key="2">
    <source>
        <dbReference type="EMBL" id="SEP12685.1"/>
    </source>
</evidence>
<keyword evidence="1" id="KW-1133">Transmembrane helix</keyword>
<feature type="transmembrane region" description="Helical" evidence="1">
    <location>
        <begin position="13"/>
        <end position="35"/>
    </location>
</feature>
<keyword evidence="1" id="KW-0472">Membrane</keyword>
<dbReference type="EMBL" id="FODV01000015">
    <property type="protein sequence ID" value="SEP12685.1"/>
    <property type="molecule type" value="Genomic_DNA"/>
</dbReference>
<dbReference type="AlphaFoldDB" id="A0A1H8VBB1"/>
<accession>A0A1H8VBB1</accession>
<evidence type="ECO:0000313" key="3">
    <source>
        <dbReference type="Proteomes" id="UP000199126"/>
    </source>
</evidence>
<sequence length="44" mass="5174">MRILVFAKACFEFINPLILLLQLLSELCILLFNLFDSLFKLQKT</sequence>
<reference evidence="3" key="1">
    <citation type="submission" date="2016-10" db="EMBL/GenBank/DDBJ databases">
        <authorList>
            <person name="Varghese N."/>
            <person name="Submissions S."/>
        </authorList>
    </citation>
    <scope>NUCLEOTIDE SEQUENCE [LARGE SCALE GENOMIC DNA]</scope>
    <source>
        <strain evidence="3">CGMCC 1.10121</strain>
    </source>
</reference>
<name>A0A1H8VBB1_9EURY</name>
<keyword evidence="1" id="KW-0812">Transmembrane</keyword>